<protein>
    <submittedName>
        <fullName evidence="2">Uncharacterized protein</fullName>
    </submittedName>
</protein>
<proteinExistence type="predicted"/>
<gene>
    <name evidence="2" type="ORF">C8N40_102256</name>
</gene>
<dbReference type="AlphaFoldDB" id="A0A2T5YPP3"/>
<evidence type="ECO:0000313" key="3">
    <source>
        <dbReference type="Proteomes" id="UP000244225"/>
    </source>
</evidence>
<comment type="caution">
    <text evidence="2">The sequence shown here is derived from an EMBL/GenBank/DDBJ whole genome shotgun (WGS) entry which is preliminary data.</text>
</comment>
<sequence length="96" mass="10365">MITLNKRLSRILLTVAVLLSIPLFGTLFSVGFNWGLFDFILAGGLLLGTGLLCELVLRKVRRPDYRIALIVLVLAALLLIWAEVAVGIFGSPLAGS</sequence>
<keyword evidence="3" id="KW-1185">Reference proteome</keyword>
<organism evidence="2 3">
    <name type="scientific">Pontibacter mucosus</name>
    <dbReference type="NCBI Taxonomy" id="1649266"/>
    <lineage>
        <taxon>Bacteria</taxon>
        <taxon>Pseudomonadati</taxon>
        <taxon>Bacteroidota</taxon>
        <taxon>Cytophagia</taxon>
        <taxon>Cytophagales</taxon>
        <taxon>Hymenobacteraceae</taxon>
        <taxon>Pontibacter</taxon>
    </lineage>
</organism>
<feature type="transmembrane region" description="Helical" evidence="1">
    <location>
        <begin position="69"/>
        <end position="90"/>
    </location>
</feature>
<keyword evidence="1" id="KW-0812">Transmembrane</keyword>
<name>A0A2T5YPP3_9BACT</name>
<keyword evidence="1" id="KW-0472">Membrane</keyword>
<reference evidence="2 3" key="1">
    <citation type="submission" date="2018-04" db="EMBL/GenBank/DDBJ databases">
        <title>Genomic Encyclopedia of Archaeal and Bacterial Type Strains, Phase II (KMG-II): from individual species to whole genera.</title>
        <authorList>
            <person name="Goeker M."/>
        </authorList>
    </citation>
    <scope>NUCLEOTIDE SEQUENCE [LARGE SCALE GENOMIC DNA]</scope>
    <source>
        <strain evidence="2 3">DSM 100162</strain>
    </source>
</reference>
<dbReference type="OrthoDB" id="9813621at2"/>
<dbReference type="RefSeq" id="WP_108210668.1">
    <property type="nucleotide sequence ID" value="NZ_QBKI01000002.1"/>
</dbReference>
<accession>A0A2T5YPP3</accession>
<dbReference type="Proteomes" id="UP000244225">
    <property type="component" value="Unassembled WGS sequence"/>
</dbReference>
<keyword evidence="1" id="KW-1133">Transmembrane helix</keyword>
<evidence type="ECO:0000256" key="1">
    <source>
        <dbReference type="SAM" id="Phobius"/>
    </source>
</evidence>
<feature type="transmembrane region" description="Helical" evidence="1">
    <location>
        <begin position="12"/>
        <end position="30"/>
    </location>
</feature>
<dbReference type="EMBL" id="QBKI01000002">
    <property type="protein sequence ID" value="PTX21280.1"/>
    <property type="molecule type" value="Genomic_DNA"/>
</dbReference>
<feature type="transmembrane region" description="Helical" evidence="1">
    <location>
        <begin position="36"/>
        <end position="57"/>
    </location>
</feature>
<evidence type="ECO:0000313" key="2">
    <source>
        <dbReference type="EMBL" id="PTX21280.1"/>
    </source>
</evidence>